<dbReference type="InterPro" id="IPR017946">
    <property type="entry name" value="PLC-like_Pdiesterase_TIM-brl"/>
</dbReference>
<dbReference type="EMBL" id="JAKMXF010000222">
    <property type="protein sequence ID" value="KAI6654271.1"/>
    <property type="molecule type" value="Genomic_DNA"/>
</dbReference>
<evidence type="ECO:0000313" key="1">
    <source>
        <dbReference type="EMBL" id="KAI6654271.1"/>
    </source>
</evidence>
<gene>
    <name evidence="1" type="ORF">LOD99_670</name>
</gene>
<dbReference type="Gene3D" id="3.20.20.190">
    <property type="entry name" value="Phosphatidylinositol (PI) phosphodiesterase"/>
    <property type="match status" value="1"/>
</dbReference>
<evidence type="ECO:0000313" key="2">
    <source>
        <dbReference type="Proteomes" id="UP001165289"/>
    </source>
</evidence>
<accession>A0AAV7JZX5</accession>
<dbReference type="Pfam" id="PF26146">
    <property type="entry name" value="PI-PLC_X"/>
    <property type="match status" value="1"/>
</dbReference>
<dbReference type="Proteomes" id="UP001165289">
    <property type="component" value="Unassembled WGS sequence"/>
</dbReference>
<dbReference type="GO" id="GO:0006629">
    <property type="term" value="P:lipid metabolic process"/>
    <property type="evidence" value="ECO:0007669"/>
    <property type="project" value="InterPro"/>
</dbReference>
<organism evidence="1 2">
    <name type="scientific">Oopsacas minuta</name>
    <dbReference type="NCBI Taxonomy" id="111878"/>
    <lineage>
        <taxon>Eukaryota</taxon>
        <taxon>Metazoa</taxon>
        <taxon>Porifera</taxon>
        <taxon>Hexactinellida</taxon>
        <taxon>Hexasterophora</taxon>
        <taxon>Lyssacinosida</taxon>
        <taxon>Leucopsacidae</taxon>
        <taxon>Oopsacas</taxon>
    </lineage>
</organism>
<dbReference type="InterPro" id="IPR051057">
    <property type="entry name" value="PI-PLC_domain"/>
</dbReference>
<dbReference type="GO" id="GO:0008081">
    <property type="term" value="F:phosphoric diester hydrolase activity"/>
    <property type="evidence" value="ECO:0007669"/>
    <property type="project" value="InterPro"/>
</dbReference>
<proteinExistence type="predicted"/>
<dbReference type="PANTHER" id="PTHR13593">
    <property type="match status" value="1"/>
</dbReference>
<dbReference type="PANTHER" id="PTHR13593:SF113">
    <property type="entry name" value="SI:DKEY-266F7.9"/>
    <property type="match status" value="1"/>
</dbReference>
<protein>
    <submittedName>
        <fullName evidence="1">Phosphatidylinositol diacylglycerol-lyase</fullName>
    </submittedName>
</protein>
<sequence>MATANESEAPKLEKEDSLIQSDYIASKLTKNPALSSVFGKGSPLASNWMGALTNELTLNEIIMLGSHDSGAFKGEHQYQDISIRDQLKFGVRLLDFQLASHKNDVWLYYGEACMLLGDATMEIEAFLGSNPNEKVTVVLRNSKTAPDPVKWVDVKTMFELGFKSKLVPKEDSGAKLRQMKGSVILIAPKELEMAENWGEDSMIHHSAPEDTNTILGLHDYLLTLSLGDLEVKSPKLVWLECRSRDVASKRRSSELQEVQSPSFFGSSEQIYFNVISFSFINKGHYALVKDYFVKFNKK</sequence>
<name>A0AAV7JZX5_9METZ</name>
<reference evidence="1 2" key="1">
    <citation type="journal article" date="2023" name="BMC Biol.">
        <title>The compact genome of the sponge Oopsacas minuta (Hexactinellida) is lacking key metazoan core genes.</title>
        <authorList>
            <person name="Santini S."/>
            <person name="Schenkelaars Q."/>
            <person name="Jourda C."/>
            <person name="Duchesne M."/>
            <person name="Belahbib H."/>
            <person name="Rocher C."/>
            <person name="Selva M."/>
            <person name="Riesgo A."/>
            <person name="Vervoort M."/>
            <person name="Leys S.P."/>
            <person name="Kodjabachian L."/>
            <person name="Le Bivic A."/>
            <person name="Borchiellini C."/>
            <person name="Claverie J.M."/>
            <person name="Renard E."/>
        </authorList>
    </citation>
    <scope>NUCLEOTIDE SEQUENCE [LARGE SCALE GENOMIC DNA]</scope>
    <source>
        <strain evidence="1">SPO-2</strain>
    </source>
</reference>
<comment type="caution">
    <text evidence="1">The sequence shown here is derived from an EMBL/GenBank/DDBJ whole genome shotgun (WGS) entry which is preliminary data.</text>
</comment>
<keyword evidence="2" id="KW-1185">Reference proteome</keyword>
<dbReference type="AlphaFoldDB" id="A0AAV7JZX5"/>
<dbReference type="SUPFAM" id="SSF51695">
    <property type="entry name" value="PLC-like phosphodiesterases"/>
    <property type="match status" value="1"/>
</dbReference>